<keyword evidence="2" id="KW-0560">Oxidoreductase</keyword>
<feature type="non-terminal residue" evidence="3">
    <location>
        <position position="226"/>
    </location>
</feature>
<protein>
    <recommendedName>
        <fullName evidence="5">NAD(P)-binding protein</fullName>
    </recommendedName>
</protein>
<dbReference type="EMBL" id="ML992506">
    <property type="protein sequence ID" value="KAF2223768.1"/>
    <property type="molecule type" value="Genomic_DNA"/>
</dbReference>
<keyword evidence="1" id="KW-0521">NADP</keyword>
<dbReference type="PANTHER" id="PTHR43086">
    <property type="entry name" value="VERY-LONG-CHAIN 3-OXOOACYL-COA REDUCTASE"/>
    <property type="match status" value="1"/>
</dbReference>
<dbReference type="Proteomes" id="UP000799538">
    <property type="component" value="Unassembled WGS sequence"/>
</dbReference>
<dbReference type="GO" id="GO:0030497">
    <property type="term" value="P:fatty acid elongation"/>
    <property type="evidence" value="ECO:0007669"/>
    <property type="project" value="TreeGrafter"/>
</dbReference>
<dbReference type="PRINTS" id="PR00081">
    <property type="entry name" value="GDHRDH"/>
</dbReference>
<dbReference type="GO" id="GO:0016491">
    <property type="term" value="F:oxidoreductase activity"/>
    <property type="evidence" value="ECO:0007669"/>
    <property type="project" value="UniProtKB-KW"/>
</dbReference>
<feature type="non-terminal residue" evidence="3">
    <location>
        <position position="1"/>
    </location>
</feature>
<evidence type="ECO:0000256" key="1">
    <source>
        <dbReference type="ARBA" id="ARBA00022857"/>
    </source>
</evidence>
<evidence type="ECO:0000313" key="3">
    <source>
        <dbReference type="EMBL" id="KAF2223768.1"/>
    </source>
</evidence>
<dbReference type="InterPro" id="IPR002347">
    <property type="entry name" value="SDR_fam"/>
</dbReference>
<dbReference type="AlphaFoldDB" id="A0A6A6GDP7"/>
<reference evidence="4" key="1">
    <citation type="journal article" date="2020" name="Stud. Mycol.">
        <title>101 Dothideomycetes genomes: A test case for predicting lifestyles and emergence of pathogens.</title>
        <authorList>
            <person name="Haridas S."/>
            <person name="Albert R."/>
            <person name="Binder M."/>
            <person name="Bloem J."/>
            <person name="LaButti K."/>
            <person name="Salamov A."/>
            <person name="Andreopoulos B."/>
            <person name="Baker S."/>
            <person name="Barry K."/>
            <person name="Bills G."/>
            <person name="Bluhm B."/>
            <person name="Cannon C."/>
            <person name="Castanera R."/>
            <person name="Culley D."/>
            <person name="Daum C."/>
            <person name="Ezra D."/>
            <person name="Gonzalez J."/>
            <person name="Henrissat B."/>
            <person name="Kuo A."/>
            <person name="Liang C."/>
            <person name="Lipzen A."/>
            <person name="Lutzoni F."/>
            <person name="Magnuson J."/>
            <person name="Mondo S."/>
            <person name="Nolan M."/>
            <person name="Ohm R."/>
            <person name="Pangilinan J."/>
            <person name="Park H.-J."/>
            <person name="Ramirez L."/>
            <person name="Alfaro M."/>
            <person name="Sun H."/>
            <person name="Tritt A."/>
            <person name="Yoshinaga Y."/>
            <person name="Zwiers L.-H."/>
            <person name="Turgeon B."/>
            <person name="Goodwin S."/>
            <person name="Spatafora J."/>
            <person name="Crous P."/>
            <person name="Grigoriev I."/>
        </authorList>
    </citation>
    <scope>NUCLEOTIDE SEQUENCE [LARGE SCALE GENOMIC DNA]</scope>
    <source>
        <strain evidence="4">CECT 20119</strain>
    </source>
</reference>
<dbReference type="OrthoDB" id="47007at2759"/>
<keyword evidence="4" id="KW-1185">Reference proteome</keyword>
<organism evidence="3 4">
    <name type="scientific">Elsinoe ampelina</name>
    <dbReference type="NCBI Taxonomy" id="302913"/>
    <lineage>
        <taxon>Eukaryota</taxon>
        <taxon>Fungi</taxon>
        <taxon>Dikarya</taxon>
        <taxon>Ascomycota</taxon>
        <taxon>Pezizomycotina</taxon>
        <taxon>Dothideomycetes</taxon>
        <taxon>Dothideomycetidae</taxon>
        <taxon>Myriangiales</taxon>
        <taxon>Elsinoaceae</taxon>
        <taxon>Elsinoe</taxon>
    </lineage>
</organism>
<evidence type="ECO:0008006" key="5">
    <source>
        <dbReference type="Google" id="ProtNLM"/>
    </source>
</evidence>
<name>A0A6A6GDP7_9PEZI</name>
<gene>
    <name evidence="3" type="ORF">BDZ85DRAFT_175629</name>
</gene>
<sequence length="226" mass="23684">STWALITGASDGIGLGFTHALLSKGFNILLHGRNEAKLASLATTLHTQYPSAEIRTVLADASTFTPSDIERIRTTASSLPGPLTVLINNVGGAPPVPDPYTSLAETSPETIDTIISMNLRFPVHLTRSLLPLLQSHPPSLILNVGSAAGEVGIPYLSTYCGSKAFNLRWSQALAAEMVVAQGHDGVEVLGVLVGNVMSGSNKIGDGFFTCDSRTMAEEALGKVGWG</sequence>
<dbReference type="Pfam" id="PF00106">
    <property type="entry name" value="adh_short"/>
    <property type="match status" value="1"/>
</dbReference>
<dbReference type="SUPFAM" id="SSF51735">
    <property type="entry name" value="NAD(P)-binding Rossmann-fold domains"/>
    <property type="match status" value="1"/>
</dbReference>
<evidence type="ECO:0000256" key="2">
    <source>
        <dbReference type="ARBA" id="ARBA00023002"/>
    </source>
</evidence>
<accession>A0A6A6GDP7</accession>
<dbReference type="Gene3D" id="3.40.50.720">
    <property type="entry name" value="NAD(P)-binding Rossmann-like Domain"/>
    <property type="match status" value="1"/>
</dbReference>
<dbReference type="InterPro" id="IPR036291">
    <property type="entry name" value="NAD(P)-bd_dom_sf"/>
</dbReference>
<dbReference type="PANTHER" id="PTHR43086:SF2">
    <property type="entry name" value="HYDROXYSTEROID DEHYDROGENASE-LIKE PROTEIN 1"/>
    <property type="match status" value="1"/>
</dbReference>
<evidence type="ECO:0000313" key="4">
    <source>
        <dbReference type="Proteomes" id="UP000799538"/>
    </source>
</evidence>
<proteinExistence type="predicted"/>
<dbReference type="GO" id="GO:0005783">
    <property type="term" value="C:endoplasmic reticulum"/>
    <property type="evidence" value="ECO:0007669"/>
    <property type="project" value="TreeGrafter"/>
</dbReference>